<keyword evidence="2" id="KW-1185">Reference proteome</keyword>
<dbReference type="AlphaFoldDB" id="A0AAN0S8I4"/>
<dbReference type="EMBL" id="CP009617">
    <property type="protein sequence ID" value="AIW17624.1"/>
    <property type="molecule type" value="Genomic_DNA"/>
</dbReference>
<name>A0AAN0S8I4_9VIBR</name>
<dbReference type="KEGG" id="vcy:IX92_00495"/>
<accession>A0AAN0S8I4</accession>
<dbReference type="Proteomes" id="UP000030081">
    <property type="component" value="Chromosome 1"/>
</dbReference>
<dbReference type="Gene3D" id="3.20.20.140">
    <property type="entry name" value="Metal-dependent hydrolases"/>
    <property type="match status" value="1"/>
</dbReference>
<protein>
    <recommendedName>
        <fullName evidence="3">Histidinol-phosphatase</fullName>
    </recommendedName>
</protein>
<gene>
    <name evidence="1" type="ORF">IX92_00495</name>
</gene>
<dbReference type="RefSeq" id="WP_043006613.1">
    <property type="nucleotide sequence ID" value="NZ_CP009617.1"/>
</dbReference>
<sequence length="535" mass="60430">MKINKHNTALLLLLALLSGCEDETAKTETTPTGRWVTGDMHIHSTASDGHNLITSVLDIGYNKYGMDYLISTDHGGFKSFEISSDNMWRMARQGSFIVDWNNQQEPHNHDYAKDNFEHAKHEREYAFNSNIMLEHLNNYRQQELASDKLLLKGMEWTAPYVDEHTTLFIDEGYHTSAELNSFHNQYFKGNPNDQSEGGADKQNMLDGVAYLQQNHPTNSFFTLNHPSRKHEYRIEIIREMLATGPDVFAGMEGAPGHQRNPAARGSYEMTLPIMMTDIQGKEYKAYHGTTYGGFDYMTAKVGGVWDALLSEGHKFSIFVGSDFHSMLKDFWPGEYSKTHLYLTEESPQGIINAIKSGKSFATHGDLITQLDFHVTQNGRKAEMGEVQAIDHTQPATVNIQFTMPETNNNGDAVNVEFVDVIIGTITNQVLLPGDQMYNQPYTDLAKVIQSFESGTESWSREGNTVSLSFTVPAQENPYYLRLRGSNTPKGTDKYVDAQGNPISDLHKDQSDIASMAWKDLWFYSNPVYVNHSTQH</sequence>
<evidence type="ECO:0000313" key="2">
    <source>
        <dbReference type="Proteomes" id="UP000030081"/>
    </source>
</evidence>
<evidence type="ECO:0000313" key="1">
    <source>
        <dbReference type="EMBL" id="AIW17624.1"/>
    </source>
</evidence>
<evidence type="ECO:0008006" key="3">
    <source>
        <dbReference type="Google" id="ProtNLM"/>
    </source>
</evidence>
<reference evidence="1 2" key="1">
    <citation type="submission" date="2014-10" db="EMBL/GenBank/DDBJ databases">
        <title>The Complete Genome Sequence for the Shellfish Pathogen Vibrio coralliilyticus RE98 Isolated from a Shellfish Hatchery.</title>
        <authorList>
            <person name="Richards G.P."/>
            <person name="Bono J.L."/>
            <person name="Watson M.A."/>
            <person name="Needleman D.S."/>
        </authorList>
    </citation>
    <scope>NUCLEOTIDE SEQUENCE [LARGE SCALE GENOMIC DNA]</scope>
    <source>
        <strain evidence="1 2">RE98</strain>
    </source>
</reference>
<dbReference type="PROSITE" id="PS51257">
    <property type="entry name" value="PROKAR_LIPOPROTEIN"/>
    <property type="match status" value="1"/>
</dbReference>
<organism evidence="1 2">
    <name type="scientific">Vibrio coralliilyticus</name>
    <dbReference type="NCBI Taxonomy" id="190893"/>
    <lineage>
        <taxon>Bacteria</taxon>
        <taxon>Pseudomonadati</taxon>
        <taxon>Pseudomonadota</taxon>
        <taxon>Gammaproteobacteria</taxon>
        <taxon>Vibrionales</taxon>
        <taxon>Vibrionaceae</taxon>
        <taxon>Vibrio</taxon>
    </lineage>
</organism>
<dbReference type="InterPro" id="IPR016195">
    <property type="entry name" value="Pol/histidinol_Pase-like"/>
</dbReference>
<dbReference type="SUPFAM" id="SSF89550">
    <property type="entry name" value="PHP domain-like"/>
    <property type="match status" value="1"/>
</dbReference>
<proteinExistence type="predicted"/>